<proteinExistence type="predicted"/>
<dbReference type="Pfam" id="PF13663">
    <property type="entry name" value="DUF4148"/>
    <property type="match status" value="1"/>
</dbReference>
<feature type="signal peptide" evidence="1">
    <location>
        <begin position="1"/>
        <end position="24"/>
    </location>
</feature>
<dbReference type="Proteomes" id="UP001180487">
    <property type="component" value="Unassembled WGS sequence"/>
</dbReference>
<dbReference type="EMBL" id="JAVDXT010000005">
    <property type="protein sequence ID" value="MDR7379866.1"/>
    <property type="molecule type" value="Genomic_DNA"/>
</dbReference>
<keyword evidence="1" id="KW-0732">Signal</keyword>
<keyword evidence="3" id="KW-1185">Reference proteome</keyword>
<evidence type="ECO:0000256" key="1">
    <source>
        <dbReference type="SAM" id="SignalP"/>
    </source>
</evidence>
<organism evidence="2 3">
    <name type="scientific">Rhodoferax ferrireducens</name>
    <dbReference type="NCBI Taxonomy" id="192843"/>
    <lineage>
        <taxon>Bacteria</taxon>
        <taxon>Pseudomonadati</taxon>
        <taxon>Pseudomonadota</taxon>
        <taxon>Betaproteobacteria</taxon>
        <taxon>Burkholderiales</taxon>
        <taxon>Comamonadaceae</taxon>
        <taxon>Rhodoferax</taxon>
    </lineage>
</organism>
<dbReference type="RefSeq" id="WP_310376734.1">
    <property type="nucleotide sequence ID" value="NZ_JAVDXT010000005.1"/>
</dbReference>
<evidence type="ECO:0000313" key="3">
    <source>
        <dbReference type="Proteomes" id="UP001180487"/>
    </source>
</evidence>
<protein>
    <recommendedName>
        <fullName evidence="4">DUF4148 domain-containing protein</fullName>
    </recommendedName>
</protein>
<name>A0ABU2CF08_9BURK</name>
<comment type="caution">
    <text evidence="2">The sequence shown here is derived from an EMBL/GenBank/DDBJ whole genome shotgun (WGS) entry which is preliminary data.</text>
</comment>
<feature type="chain" id="PRO_5046787422" description="DUF4148 domain-containing protein" evidence="1">
    <location>
        <begin position="25"/>
        <end position="98"/>
    </location>
</feature>
<evidence type="ECO:0008006" key="4">
    <source>
        <dbReference type="Google" id="ProtNLM"/>
    </source>
</evidence>
<evidence type="ECO:0000313" key="2">
    <source>
        <dbReference type="EMBL" id="MDR7379866.1"/>
    </source>
</evidence>
<gene>
    <name evidence="2" type="ORF">J2X19_004562</name>
</gene>
<sequence>MTASKFAASALIALASVAATSAFAGNDNNYPQLSVTSTKSRADVQAELAQARQDGSLLSFNNDKQYPKIDAASTKTRAEVRAEYEAALKAGEIVRIRS</sequence>
<reference evidence="2 3" key="1">
    <citation type="submission" date="2023-07" db="EMBL/GenBank/DDBJ databases">
        <title>Sorghum-associated microbial communities from plants grown in Nebraska, USA.</title>
        <authorList>
            <person name="Schachtman D."/>
        </authorList>
    </citation>
    <scope>NUCLEOTIDE SEQUENCE [LARGE SCALE GENOMIC DNA]</scope>
    <source>
        <strain evidence="2 3">BE313</strain>
    </source>
</reference>
<dbReference type="InterPro" id="IPR025421">
    <property type="entry name" value="DUF4148"/>
</dbReference>
<accession>A0ABU2CF08</accession>